<dbReference type="Gene3D" id="3.30.430.20">
    <property type="entry name" value="Gnk2 domain, C-X8-C-X2-C motif"/>
    <property type="match status" value="2"/>
</dbReference>
<comment type="similarity">
    <text evidence="3">Belongs to the cysteine-rich repeat secretory protein family.</text>
</comment>
<feature type="domain" description="Gnk2-homologous" evidence="4">
    <location>
        <begin position="6"/>
        <end position="105"/>
    </location>
</feature>
<dbReference type="PANTHER" id="PTHR32099">
    <property type="entry name" value="CYSTEINE-RICH REPEAT SECRETORY PROTEIN"/>
    <property type="match status" value="1"/>
</dbReference>
<evidence type="ECO:0000313" key="6">
    <source>
        <dbReference type="Proteomes" id="UP001642260"/>
    </source>
</evidence>
<dbReference type="EMBL" id="CAKOAT010528487">
    <property type="protein sequence ID" value="CAH8381866.1"/>
    <property type="molecule type" value="Genomic_DNA"/>
</dbReference>
<gene>
    <name evidence="5" type="ORF">ERUC_LOCUS34349</name>
</gene>
<evidence type="ECO:0000259" key="4">
    <source>
        <dbReference type="PROSITE" id="PS51473"/>
    </source>
</evidence>
<reference evidence="5 6" key="1">
    <citation type="submission" date="2022-03" db="EMBL/GenBank/DDBJ databases">
        <authorList>
            <person name="Macdonald S."/>
            <person name="Ahmed S."/>
            <person name="Newling K."/>
        </authorList>
    </citation>
    <scope>NUCLEOTIDE SEQUENCE [LARGE SCALE GENOMIC DNA]</scope>
</reference>
<feature type="domain" description="Gnk2-homologous" evidence="4">
    <location>
        <begin position="107"/>
        <end position="217"/>
    </location>
</feature>
<dbReference type="AlphaFoldDB" id="A0ABC8LEP6"/>
<dbReference type="PANTHER" id="PTHR32099:SF85">
    <property type="entry name" value="CYSTEINE-RICH REPEAT SECRETORY PROTEIN 57-RELATED"/>
    <property type="match status" value="1"/>
</dbReference>
<proteinExistence type="inferred from homology"/>
<dbReference type="InterPro" id="IPR002902">
    <property type="entry name" value="GNK2"/>
</dbReference>
<evidence type="ECO:0000313" key="5">
    <source>
        <dbReference type="EMBL" id="CAH8381866.1"/>
    </source>
</evidence>
<keyword evidence="2" id="KW-0677">Repeat</keyword>
<dbReference type="InterPro" id="IPR038408">
    <property type="entry name" value="GNK2_sf"/>
</dbReference>
<accession>A0ABC8LEP6</accession>
<comment type="caution">
    <text evidence="5">The sequence shown here is derived from an EMBL/GenBank/DDBJ whole genome shotgun (WGS) entry which is preliminary data.</text>
</comment>
<dbReference type="CDD" id="cd23509">
    <property type="entry name" value="Gnk2-like"/>
    <property type="match status" value="2"/>
</dbReference>
<dbReference type="PROSITE" id="PS51473">
    <property type="entry name" value="GNK2"/>
    <property type="match status" value="2"/>
</dbReference>
<dbReference type="FunFam" id="3.30.430.20:FF:000030">
    <property type="entry name" value="Cysteine-rich repeat secretory protein 9"/>
    <property type="match status" value="1"/>
</dbReference>
<organism evidence="5 6">
    <name type="scientific">Eruca vesicaria subsp. sativa</name>
    <name type="common">Garden rocket</name>
    <name type="synonym">Eruca sativa</name>
    <dbReference type="NCBI Taxonomy" id="29727"/>
    <lineage>
        <taxon>Eukaryota</taxon>
        <taxon>Viridiplantae</taxon>
        <taxon>Streptophyta</taxon>
        <taxon>Embryophyta</taxon>
        <taxon>Tracheophyta</taxon>
        <taxon>Spermatophyta</taxon>
        <taxon>Magnoliopsida</taxon>
        <taxon>eudicotyledons</taxon>
        <taxon>Gunneridae</taxon>
        <taxon>Pentapetalae</taxon>
        <taxon>rosids</taxon>
        <taxon>malvids</taxon>
        <taxon>Brassicales</taxon>
        <taxon>Brassicaceae</taxon>
        <taxon>Brassiceae</taxon>
        <taxon>Eruca</taxon>
    </lineage>
</organism>
<evidence type="ECO:0000256" key="3">
    <source>
        <dbReference type="ARBA" id="ARBA00038515"/>
    </source>
</evidence>
<dbReference type="Proteomes" id="UP001642260">
    <property type="component" value="Unassembled WGS sequence"/>
</dbReference>
<evidence type="ECO:0000256" key="1">
    <source>
        <dbReference type="ARBA" id="ARBA00022729"/>
    </source>
</evidence>
<evidence type="ECO:0000256" key="2">
    <source>
        <dbReference type="ARBA" id="ARBA00022737"/>
    </source>
</evidence>
<sequence length="249" mass="27796">MSESDHMETFCNKSSGNFILNSTYHTNLNAHLSALSNQSSLAKYYNLTTGLASDTVHGMFLCTGDVNRTTCNSCVKTATIEIAKNCTNNRELMIRYSDKFFLLTLETQPNTSWRSTDLIPKTFGKFKERLSDKMGEVIVRSSMLSSSFTPYYLMDTTRYDNLYDLESIVQCTSYLDPGNCSTCLKLALQEIIECCSDNRWAMIWTPKCLVSFDTYDSSLPPLPPPTRSGCNKLGGMVLAVAASVLAFLL</sequence>
<protein>
    <recommendedName>
        <fullName evidence="4">Gnk2-homologous domain-containing protein</fullName>
    </recommendedName>
</protein>
<keyword evidence="1" id="KW-0732">Signal</keyword>
<keyword evidence="6" id="KW-1185">Reference proteome</keyword>
<dbReference type="Pfam" id="PF01657">
    <property type="entry name" value="Stress-antifung"/>
    <property type="match status" value="2"/>
</dbReference>
<name>A0ABC8LEP6_ERUVS</name>